<accession>A0A3M7BF00</accession>
<name>A0A3M7BF00_HORWE</name>
<dbReference type="Proteomes" id="UP000270230">
    <property type="component" value="Unassembled WGS sequence"/>
</dbReference>
<protein>
    <recommendedName>
        <fullName evidence="4">F-box domain-containing protein</fullName>
    </recommendedName>
</protein>
<dbReference type="AlphaFoldDB" id="A0A3M7BF00"/>
<evidence type="ECO:0000313" key="2">
    <source>
        <dbReference type="EMBL" id="RMY38393.1"/>
    </source>
</evidence>
<reference evidence="2 3" key="1">
    <citation type="journal article" date="2018" name="BMC Genomics">
        <title>Genomic evidence for intraspecific hybridization in a clonal and extremely halotolerant yeast.</title>
        <authorList>
            <person name="Gostincar C."/>
            <person name="Stajich J.E."/>
            <person name="Zupancic J."/>
            <person name="Zalar P."/>
            <person name="Gunde-Cimerman N."/>
        </authorList>
    </citation>
    <scope>NUCLEOTIDE SEQUENCE [LARGE SCALE GENOMIC DNA]</scope>
    <source>
        <strain evidence="2 3">EXF-151</strain>
    </source>
</reference>
<organism evidence="2 3">
    <name type="scientific">Hortaea werneckii</name>
    <name type="common">Black yeast</name>
    <name type="synonym">Cladosporium werneckii</name>
    <dbReference type="NCBI Taxonomy" id="91943"/>
    <lineage>
        <taxon>Eukaryota</taxon>
        <taxon>Fungi</taxon>
        <taxon>Dikarya</taxon>
        <taxon>Ascomycota</taxon>
        <taxon>Pezizomycotina</taxon>
        <taxon>Dothideomycetes</taxon>
        <taxon>Dothideomycetidae</taxon>
        <taxon>Mycosphaerellales</taxon>
        <taxon>Teratosphaeriaceae</taxon>
        <taxon>Hortaea</taxon>
    </lineage>
</organism>
<gene>
    <name evidence="2" type="ORF">D0865_13110</name>
</gene>
<comment type="caution">
    <text evidence="2">The sequence shown here is derived from an EMBL/GenBank/DDBJ whole genome shotgun (WGS) entry which is preliminary data.</text>
</comment>
<sequence>MDWPRFPSSLHRPKPGRCLLLELPPELRDLIYEYTFQSESPSNQMVAFKLDPYQRDTLTQAVQPSLLRTNWQIRQESLGIFYRSQTFILHCEGTKADDARRWLVSNEPHLGKIRQIEVWIRYTTPANRFTSSNGAVGITLSRDPHDEDNNGGSGGGDGGWKVREDGWRWITVVRKPGNLEEDAGFLIREVRRLLQEDEWPGKLTAAGLFGVMADLREGYVKAKMG</sequence>
<feature type="region of interest" description="Disordered" evidence="1">
    <location>
        <begin position="141"/>
        <end position="160"/>
    </location>
</feature>
<proteinExistence type="predicted"/>
<dbReference type="EMBL" id="QWIN01001634">
    <property type="protein sequence ID" value="RMY38393.1"/>
    <property type="molecule type" value="Genomic_DNA"/>
</dbReference>
<evidence type="ECO:0008006" key="4">
    <source>
        <dbReference type="Google" id="ProtNLM"/>
    </source>
</evidence>
<dbReference type="PANTHER" id="PTHR42085:SF1">
    <property type="entry name" value="F-BOX DOMAIN-CONTAINING PROTEIN"/>
    <property type="match status" value="1"/>
</dbReference>
<dbReference type="OrthoDB" id="5272396at2759"/>
<dbReference type="InterPro" id="IPR038883">
    <property type="entry name" value="AN11006-like"/>
</dbReference>
<dbReference type="PANTHER" id="PTHR42085">
    <property type="entry name" value="F-BOX DOMAIN-CONTAINING PROTEIN"/>
    <property type="match status" value="1"/>
</dbReference>
<evidence type="ECO:0000256" key="1">
    <source>
        <dbReference type="SAM" id="MobiDB-lite"/>
    </source>
</evidence>
<evidence type="ECO:0000313" key="3">
    <source>
        <dbReference type="Proteomes" id="UP000270230"/>
    </source>
</evidence>